<keyword evidence="9 13" id="KW-0472">Membrane</keyword>
<gene>
    <name evidence="14" type="ORF">CJN711_LOCUS5979</name>
</gene>
<sequence length="581" mass="64291">MYLGWIDYAVLVLLFIFSAGIGLYQGGFKSKQTSTKEFLIASGQMRILPTAMSLVAGLTSAASFLGMPVEAYYYGTMFMYCIFSWLIATYVTMKFFIPKFHQIGNASIYAYLEQRFSLTIRIMVTCSFLLVTILYMAVIIYGPSLALSQVTGLNIWLSVGSCGLICTIYTSIGGMKAVIWTDVVQASVMFIGLILSIIFGVIDAGGISKVFETVKNGNRLQFTVFTFDPSIRYTIWSILIGNTFSSTAQYACIQTQAQRYMCVKDKRSAQKVAWMNYAINVFMLSLFLCVGCLLYAKYHQCDPLRANLISRPDQLYPLFVIETLGRFPGLTGLFISCVLSATLSTFSSGVNSMATVIFEDIYKRISNEKSSISNKQQVLLSKLLSVILGCVTVAMAFAVSYMKSNIITIIIQIFGAVAAPILGVFLLGLFSSRVKSRSVLVAFFIALIFQTFMLFGSILTVKPANKQGGRLPTSIDRCIPSIDVTPAPTTHINSTILLSLFSISPLWFIFNGTIVTIVFAMIFTFILDSKDSKPIDTSLLVSRNEIFPCFPSKNERLQQAATQNLDQNSQPDTVPEQESMI</sequence>
<dbReference type="PANTHER" id="PTHR42985:SF40">
    <property type="entry name" value="LD47995P-RELATED"/>
    <property type="match status" value="1"/>
</dbReference>
<evidence type="ECO:0000256" key="8">
    <source>
        <dbReference type="ARBA" id="ARBA00023065"/>
    </source>
</evidence>
<comment type="similarity">
    <text evidence="2 11">Belongs to the sodium:solute symporter (SSF) (TC 2.A.21) family.</text>
</comment>
<keyword evidence="4" id="KW-1003">Cell membrane</keyword>
<accession>A0A814MDM3</accession>
<feature type="transmembrane region" description="Helical" evidence="13">
    <location>
        <begin position="233"/>
        <end position="253"/>
    </location>
</feature>
<evidence type="ECO:0000313" key="14">
    <source>
        <dbReference type="EMBL" id="CAF1076409.1"/>
    </source>
</evidence>
<dbReference type="InterPro" id="IPR038377">
    <property type="entry name" value="Na/Glc_symporter_sf"/>
</dbReference>
<organism evidence="14 15">
    <name type="scientific">Rotaria magnacalcarata</name>
    <dbReference type="NCBI Taxonomy" id="392030"/>
    <lineage>
        <taxon>Eukaryota</taxon>
        <taxon>Metazoa</taxon>
        <taxon>Spiralia</taxon>
        <taxon>Gnathifera</taxon>
        <taxon>Rotifera</taxon>
        <taxon>Eurotatoria</taxon>
        <taxon>Bdelloidea</taxon>
        <taxon>Philodinida</taxon>
        <taxon>Philodinidae</taxon>
        <taxon>Rotaria</taxon>
    </lineage>
</organism>
<evidence type="ECO:0000256" key="7">
    <source>
        <dbReference type="ARBA" id="ARBA00023053"/>
    </source>
</evidence>
<name>A0A814MDM3_9BILA</name>
<evidence type="ECO:0000256" key="10">
    <source>
        <dbReference type="ARBA" id="ARBA00023201"/>
    </source>
</evidence>
<feature type="transmembrane region" description="Helical" evidence="13">
    <location>
        <begin position="506"/>
        <end position="527"/>
    </location>
</feature>
<evidence type="ECO:0008006" key="16">
    <source>
        <dbReference type="Google" id="ProtNLM"/>
    </source>
</evidence>
<dbReference type="GO" id="GO:0015293">
    <property type="term" value="F:symporter activity"/>
    <property type="evidence" value="ECO:0007669"/>
    <property type="project" value="TreeGrafter"/>
</dbReference>
<keyword evidence="6 13" id="KW-1133">Transmembrane helix</keyword>
<dbReference type="Pfam" id="PF00474">
    <property type="entry name" value="SSF"/>
    <property type="match status" value="1"/>
</dbReference>
<feature type="transmembrane region" description="Helical" evidence="13">
    <location>
        <begin position="71"/>
        <end position="97"/>
    </location>
</feature>
<evidence type="ECO:0000256" key="9">
    <source>
        <dbReference type="ARBA" id="ARBA00023136"/>
    </source>
</evidence>
<keyword evidence="3" id="KW-0813">Transport</keyword>
<feature type="transmembrane region" description="Helical" evidence="13">
    <location>
        <begin position="274"/>
        <end position="296"/>
    </location>
</feature>
<proteinExistence type="inferred from homology"/>
<feature type="transmembrane region" description="Helical" evidence="13">
    <location>
        <begin position="379"/>
        <end position="400"/>
    </location>
</feature>
<evidence type="ECO:0000256" key="11">
    <source>
        <dbReference type="RuleBase" id="RU362091"/>
    </source>
</evidence>
<feature type="transmembrane region" description="Helical" evidence="13">
    <location>
        <begin position="6"/>
        <end position="26"/>
    </location>
</feature>
<feature type="transmembrane region" description="Helical" evidence="13">
    <location>
        <begin position="118"/>
        <end position="141"/>
    </location>
</feature>
<evidence type="ECO:0000256" key="4">
    <source>
        <dbReference type="ARBA" id="ARBA00022475"/>
    </source>
</evidence>
<feature type="transmembrane region" description="Helical" evidence="13">
    <location>
        <begin position="406"/>
        <end position="427"/>
    </location>
</feature>
<evidence type="ECO:0000256" key="6">
    <source>
        <dbReference type="ARBA" id="ARBA00022989"/>
    </source>
</evidence>
<evidence type="ECO:0000256" key="12">
    <source>
        <dbReference type="SAM" id="MobiDB-lite"/>
    </source>
</evidence>
<evidence type="ECO:0000313" key="15">
    <source>
        <dbReference type="Proteomes" id="UP000663855"/>
    </source>
</evidence>
<evidence type="ECO:0000256" key="3">
    <source>
        <dbReference type="ARBA" id="ARBA00022448"/>
    </source>
</evidence>
<keyword evidence="8" id="KW-0406">Ion transport</keyword>
<dbReference type="PROSITE" id="PS50283">
    <property type="entry name" value="NA_SOLUT_SYMP_3"/>
    <property type="match status" value="1"/>
</dbReference>
<evidence type="ECO:0000256" key="5">
    <source>
        <dbReference type="ARBA" id="ARBA00022692"/>
    </source>
</evidence>
<feature type="region of interest" description="Disordered" evidence="12">
    <location>
        <begin position="562"/>
        <end position="581"/>
    </location>
</feature>
<evidence type="ECO:0000256" key="13">
    <source>
        <dbReference type="SAM" id="Phobius"/>
    </source>
</evidence>
<dbReference type="Proteomes" id="UP000663855">
    <property type="component" value="Unassembled WGS sequence"/>
</dbReference>
<feature type="transmembrane region" description="Helical" evidence="13">
    <location>
        <begin position="179"/>
        <end position="202"/>
    </location>
</feature>
<feature type="transmembrane region" description="Helical" evidence="13">
    <location>
        <begin position="47"/>
        <end position="65"/>
    </location>
</feature>
<evidence type="ECO:0000256" key="1">
    <source>
        <dbReference type="ARBA" id="ARBA00004651"/>
    </source>
</evidence>
<evidence type="ECO:0000256" key="2">
    <source>
        <dbReference type="ARBA" id="ARBA00006434"/>
    </source>
</evidence>
<dbReference type="InterPro" id="IPR001734">
    <property type="entry name" value="Na/solute_symporter"/>
</dbReference>
<feature type="transmembrane region" description="Helical" evidence="13">
    <location>
        <begin position="153"/>
        <end position="172"/>
    </location>
</feature>
<reference evidence="14" key="1">
    <citation type="submission" date="2021-02" db="EMBL/GenBank/DDBJ databases">
        <authorList>
            <person name="Nowell W R."/>
        </authorList>
    </citation>
    <scope>NUCLEOTIDE SEQUENCE</scope>
</reference>
<comment type="subcellular location">
    <subcellularLocation>
        <location evidence="1">Cell membrane</location>
        <topology evidence="1">Multi-pass membrane protein</topology>
    </subcellularLocation>
</comment>
<keyword evidence="10" id="KW-0739">Sodium transport</keyword>
<comment type="caution">
    <text evidence="14">The sequence shown here is derived from an EMBL/GenBank/DDBJ whole genome shotgun (WGS) entry which is preliminary data.</text>
</comment>
<feature type="transmembrane region" description="Helical" evidence="13">
    <location>
        <begin position="333"/>
        <end position="358"/>
    </location>
</feature>
<feature type="compositionally biased region" description="Polar residues" evidence="12">
    <location>
        <begin position="562"/>
        <end position="572"/>
    </location>
</feature>
<dbReference type="CDD" id="cd11492">
    <property type="entry name" value="SLC5sbd_NIS-SMVT"/>
    <property type="match status" value="1"/>
</dbReference>
<dbReference type="AlphaFoldDB" id="A0A814MDM3"/>
<dbReference type="InterPro" id="IPR051163">
    <property type="entry name" value="Sodium:Solute_Symporter_SSF"/>
</dbReference>
<dbReference type="NCBIfam" id="TIGR00813">
    <property type="entry name" value="sss"/>
    <property type="match status" value="1"/>
</dbReference>
<dbReference type="EMBL" id="CAJNOV010001727">
    <property type="protein sequence ID" value="CAF1076409.1"/>
    <property type="molecule type" value="Genomic_DNA"/>
</dbReference>
<keyword evidence="7" id="KW-0915">Sodium</keyword>
<dbReference type="GO" id="GO:0005886">
    <property type="term" value="C:plasma membrane"/>
    <property type="evidence" value="ECO:0007669"/>
    <property type="project" value="UniProtKB-SubCell"/>
</dbReference>
<feature type="transmembrane region" description="Helical" evidence="13">
    <location>
        <begin position="439"/>
        <end position="461"/>
    </location>
</feature>
<protein>
    <recommendedName>
        <fullName evidence="16">Sodium-coupled monocarboxylate transporter 1</fullName>
    </recommendedName>
</protein>
<keyword evidence="5 13" id="KW-0812">Transmembrane</keyword>
<dbReference type="GO" id="GO:0006814">
    <property type="term" value="P:sodium ion transport"/>
    <property type="evidence" value="ECO:0007669"/>
    <property type="project" value="UniProtKB-KW"/>
</dbReference>
<dbReference type="Gene3D" id="1.20.1730.10">
    <property type="entry name" value="Sodium/glucose cotransporter"/>
    <property type="match status" value="1"/>
</dbReference>
<dbReference type="PANTHER" id="PTHR42985">
    <property type="entry name" value="SODIUM-COUPLED MONOCARBOXYLATE TRANSPORTER"/>
    <property type="match status" value="1"/>
</dbReference>